<dbReference type="RefSeq" id="WP_285673763.1">
    <property type="nucleotide sequence ID" value="NZ_BSYI01000040.1"/>
</dbReference>
<keyword evidence="3" id="KW-1185">Reference proteome</keyword>
<proteinExistence type="predicted"/>
<comment type="caution">
    <text evidence="2">The sequence shown here is derived from an EMBL/GenBank/DDBJ whole genome shotgun (WGS) entry which is preliminary data.</text>
</comment>
<organism evidence="2 3">
    <name type="scientific">Paralimibaculum aggregatum</name>
    <dbReference type="NCBI Taxonomy" id="3036245"/>
    <lineage>
        <taxon>Bacteria</taxon>
        <taxon>Pseudomonadati</taxon>
        <taxon>Pseudomonadota</taxon>
        <taxon>Alphaproteobacteria</taxon>
        <taxon>Rhodobacterales</taxon>
        <taxon>Paracoccaceae</taxon>
        <taxon>Paralimibaculum</taxon>
    </lineage>
</organism>
<evidence type="ECO:0000313" key="2">
    <source>
        <dbReference type="EMBL" id="GMG84671.1"/>
    </source>
</evidence>
<sequence>MSDQFTIEPAPGIHVVRAGGAVIAETSSALVLKEKGYEPVIYFPRADIGMAFLDSSETRTTCPHKGEASYYHIEAKSGRIEDAGWSYEDPLAGAEAIRGHIAFAHERVAVERV</sequence>
<dbReference type="Gene3D" id="2.170.150.40">
    <property type="entry name" value="Domain of unknown function (DUF427)"/>
    <property type="match status" value="1"/>
</dbReference>
<dbReference type="PANTHER" id="PTHR34310:SF9">
    <property type="entry name" value="BLR5716 PROTEIN"/>
    <property type="match status" value="1"/>
</dbReference>
<accession>A0ABQ6LPW5</accession>
<dbReference type="EMBL" id="BSYI01000040">
    <property type="protein sequence ID" value="GMG84671.1"/>
    <property type="molecule type" value="Genomic_DNA"/>
</dbReference>
<evidence type="ECO:0000313" key="3">
    <source>
        <dbReference type="Proteomes" id="UP001239909"/>
    </source>
</evidence>
<dbReference type="InterPro" id="IPR007361">
    <property type="entry name" value="DUF427"/>
</dbReference>
<reference evidence="2 3" key="1">
    <citation type="submission" date="2023-04" db="EMBL/GenBank/DDBJ databases">
        <title>Marinoamorphus aggregata gen. nov., sp. Nov., isolate from tissue of brittle star Ophioplocus japonicus.</title>
        <authorList>
            <person name="Kawano K."/>
            <person name="Sawayama S."/>
            <person name="Nakagawa S."/>
        </authorList>
    </citation>
    <scope>NUCLEOTIDE SEQUENCE [LARGE SCALE GENOMIC DNA]</scope>
    <source>
        <strain evidence="2 3">NKW23</strain>
    </source>
</reference>
<evidence type="ECO:0000259" key="1">
    <source>
        <dbReference type="Pfam" id="PF04248"/>
    </source>
</evidence>
<dbReference type="Pfam" id="PF04248">
    <property type="entry name" value="NTP_transf_9"/>
    <property type="match status" value="1"/>
</dbReference>
<dbReference type="InterPro" id="IPR038694">
    <property type="entry name" value="DUF427_sf"/>
</dbReference>
<name>A0ABQ6LPW5_9RHOB</name>
<feature type="domain" description="DUF427" evidence="1">
    <location>
        <begin position="16"/>
        <end position="105"/>
    </location>
</feature>
<dbReference type="PANTHER" id="PTHR34310">
    <property type="entry name" value="DUF427 DOMAIN PROTEIN (AFU_ORTHOLOGUE AFUA_3G02220)"/>
    <property type="match status" value="1"/>
</dbReference>
<protein>
    <submittedName>
        <fullName evidence="2">DUF427 domain-containing protein</fullName>
    </submittedName>
</protein>
<dbReference type="Proteomes" id="UP001239909">
    <property type="component" value="Unassembled WGS sequence"/>
</dbReference>
<gene>
    <name evidence="2" type="ORF">LNKW23_38870</name>
</gene>